<dbReference type="Proteomes" id="UP000320876">
    <property type="component" value="Unassembled WGS sequence"/>
</dbReference>
<reference evidence="4 5" key="1">
    <citation type="submission" date="2019-06" db="EMBL/GenBank/DDBJ databases">
        <title>Sequencing the genomes of 1000 actinobacteria strains.</title>
        <authorList>
            <person name="Klenk H.-P."/>
        </authorList>
    </citation>
    <scope>NUCLEOTIDE SEQUENCE [LARGE SCALE GENOMIC DNA]</scope>
    <source>
        <strain evidence="4 5">DSM 45679</strain>
    </source>
</reference>
<evidence type="ECO:0000313" key="5">
    <source>
        <dbReference type="Proteomes" id="UP000320876"/>
    </source>
</evidence>
<evidence type="ECO:0000256" key="1">
    <source>
        <dbReference type="SAM" id="MobiDB-lite"/>
    </source>
</evidence>
<dbReference type="EMBL" id="VFML01000001">
    <property type="protein sequence ID" value="TQJ02603.1"/>
    <property type="molecule type" value="Genomic_DNA"/>
</dbReference>
<evidence type="ECO:0000256" key="2">
    <source>
        <dbReference type="SAM" id="Phobius"/>
    </source>
</evidence>
<sequence length="371" mass="38631">MTATRDRQYDREAEEGSVPWDERPVVGDRRGLPWWAAVLLAFGLAIAGAVINLQVQDELGLLFQGCYFVGAVTAVGAVRRRNLFGPMVQPPLILGITVPAVVLFASGQPSGSDTLAKVLAISTPLINGFPTMAVTTGATLLIGLFRIYRERDPYAPVKARSGKRKEGATRSTDKAGAGERDAPDRKGRPPRDKAGQAKPPRDKAARDRPATGKPPQRGQGERKPPEGRPPEGRPAEGRPAAPRKQGPPQRGNPPNRAGGPQPGGNPKPGGGQQSGGSPKPGGGAGRAGGPSGGRGPRNPADPGAPGPRQPRQPGGDGPDRRRGGGRPDAPPGGGRPRRTPPRPDDPPQGGPDAPRRGGRPARGRPWDDGQS</sequence>
<dbReference type="InterPro" id="IPR046672">
    <property type="entry name" value="DUF6542"/>
</dbReference>
<evidence type="ECO:0000259" key="3">
    <source>
        <dbReference type="Pfam" id="PF20177"/>
    </source>
</evidence>
<organism evidence="4 5">
    <name type="scientific">Amycolatopsis cihanbeyliensis</name>
    <dbReference type="NCBI Taxonomy" id="1128664"/>
    <lineage>
        <taxon>Bacteria</taxon>
        <taxon>Bacillati</taxon>
        <taxon>Actinomycetota</taxon>
        <taxon>Actinomycetes</taxon>
        <taxon>Pseudonocardiales</taxon>
        <taxon>Pseudonocardiaceae</taxon>
        <taxon>Amycolatopsis</taxon>
    </lineage>
</organism>
<keyword evidence="5" id="KW-1185">Reference proteome</keyword>
<feature type="compositionally biased region" description="Basic and acidic residues" evidence="1">
    <location>
        <begin position="164"/>
        <end position="210"/>
    </location>
</feature>
<evidence type="ECO:0000313" key="4">
    <source>
        <dbReference type="EMBL" id="TQJ02603.1"/>
    </source>
</evidence>
<name>A0A542DHP5_AMYCI</name>
<dbReference type="Pfam" id="PF20177">
    <property type="entry name" value="DUF6542"/>
    <property type="match status" value="1"/>
</dbReference>
<feature type="compositionally biased region" description="Basic and acidic residues" evidence="1">
    <location>
        <begin position="219"/>
        <end position="236"/>
    </location>
</feature>
<proteinExistence type="predicted"/>
<feature type="domain" description="DUF6542" evidence="3">
    <location>
        <begin position="31"/>
        <end position="151"/>
    </location>
</feature>
<dbReference type="OrthoDB" id="5192877at2"/>
<feature type="transmembrane region" description="Helical" evidence="2">
    <location>
        <begin position="59"/>
        <end position="78"/>
    </location>
</feature>
<feature type="region of interest" description="Disordered" evidence="1">
    <location>
        <begin position="156"/>
        <end position="371"/>
    </location>
</feature>
<keyword evidence="2" id="KW-0472">Membrane</keyword>
<gene>
    <name evidence="4" type="ORF">FB471_2336</name>
</gene>
<feature type="transmembrane region" description="Helical" evidence="2">
    <location>
        <begin position="90"/>
        <end position="108"/>
    </location>
</feature>
<feature type="transmembrane region" description="Helical" evidence="2">
    <location>
        <begin position="128"/>
        <end position="148"/>
    </location>
</feature>
<keyword evidence="2" id="KW-1133">Transmembrane helix</keyword>
<dbReference type="RefSeq" id="WP_141997720.1">
    <property type="nucleotide sequence ID" value="NZ_VFML01000001.1"/>
</dbReference>
<feature type="transmembrane region" description="Helical" evidence="2">
    <location>
        <begin position="32"/>
        <end position="53"/>
    </location>
</feature>
<accession>A0A542DHP5</accession>
<protein>
    <recommendedName>
        <fullName evidence="3">DUF6542 domain-containing protein</fullName>
    </recommendedName>
</protein>
<comment type="caution">
    <text evidence="4">The sequence shown here is derived from an EMBL/GenBank/DDBJ whole genome shotgun (WGS) entry which is preliminary data.</text>
</comment>
<dbReference type="AlphaFoldDB" id="A0A542DHP5"/>
<keyword evidence="2" id="KW-0812">Transmembrane</keyword>
<feature type="compositionally biased region" description="Gly residues" evidence="1">
    <location>
        <begin position="260"/>
        <end position="295"/>
    </location>
</feature>